<feature type="domain" description="A-kinase anchor protein 7-like phosphoesterase" evidence="1">
    <location>
        <begin position="145"/>
        <end position="311"/>
    </location>
</feature>
<dbReference type="InterPro" id="IPR019510">
    <property type="entry name" value="AKAP7-like_phosphoesterase"/>
</dbReference>
<dbReference type="Gene3D" id="3.90.1140.10">
    <property type="entry name" value="Cyclic phosphodiesterase"/>
    <property type="match status" value="1"/>
</dbReference>
<name>X6MFZ4_RETFI</name>
<dbReference type="GO" id="GO:0010738">
    <property type="term" value="P:regulation of protein kinase A signaling"/>
    <property type="evidence" value="ECO:0007669"/>
    <property type="project" value="TreeGrafter"/>
</dbReference>
<gene>
    <name evidence="2" type="ORF">RFI_25425</name>
</gene>
<dbReference type="Proteomes" id="UP000023152">
    <property type="component" value="Unassembled WGS sequence"/>
</dbReference>
<evidence type="ECO:0000259" key="1">
    <source>
        <dbReference type="Pfam" id="PF10469"/>
    </source>
</evidence>
<dbReference type="OrthoDB" id="277832at2759"/>
<keyword evidence="3" id="KW-1185">Reference proteome</keyword>
<dbReference type="PANTHER" id="PTHR15934:SF6">
    <property type="entry name" value="A-KINASE ANCHOR PROTEIN 7 ISOFORM GAMMA"/>
    <property type="match status" value="1"/>
</dbReference>
<dbReference type="SUPFAM" id="SSF55144">
    <property type="entry name" value="LigT-like"/>
    <property type="match status" value="1"/>
</dbReference>
<dbReference type="Pfam" id="PF10469">
    <property type="entry name" value="AKAP7_NLS"/>
    <property type="match status" value="2"/>
</dbReference>
<dbReference type="AlphaFoldDB" id="X6MFZ4"/>
<evidence type="ECO:0000313" key="2">
    <source>
        <dbReference type="EMBL" id="ETO11950.1"/>
    </source>
</evidence>
<comment type="caution">
    <text evidence="2">The sequence shown here is derived from an EMBL/GenBank/DDBJ whole genome shotgun (WGS) entry which is preliminary data.</text>
</comment>
<accession>X6MFZ4</accession>
<dbReference type="GO" id="GO:0005829">
    <property type="term" value="C:cytosol"/>
    <property type="evidence" value="ECO:0007669"/>
    <property type="project" value="TreeGrafter"/>
</dbReference>
<dbReference type="EMBL" id="ASPP01021863">
    <property type="protein sequence ID" value="ETO11950.1"/>
    <property type="molecule type" value="Genomic_DNA"/>
</dbReference>
<feature type="domain" description="A-kinase anchor protein 7-like phosphoesterase" evidence="1">
    <location>
        <begin position="12"/>
        <end position="93"/>
    </location>
</feature>
<feature type="non-terminal residue" evidence="2">
    <location>
        <position position="1"/>
    </location>
</feature>
<dbReference type="InterPro" id="IPR052641">
    <property type="entry name" value="AKAP7_isoform_gamma"/>
</dbReference>
<dbReference type="GO" id="GO:0034237">
    <property type="term" value="F:protein kinase A regulatory subunit binding"/>
    <property type="evidence" value="ECO:0007669"/>
    <property type="project" value="TreeGrafter"/>
</dbReference>
<sequence length="323" mass="36873">LQYNQSQRHSKPTHFLAIRIKNPLIFQLAKALQEQFEEKYPSMNTSMVDLSSMHITLNVFYLENTSLLEKCMGLLACIEKWINKCIEETLRHSTAKAIEETEINALSEKEGDNCMKDTVTNPDEMSIEQVVFDVVKSLKFTSQFKDLYQKVCFQSSANFVLSVRGVNHFDRKVVYLDFSGNSVSIQIITLLHRLIQVCSTQLGLKIAKENTFNPHCTLCKLSKLSKQQSNTLLQTSSRTQTKSDINCKTLDHSIFDESVRGVFSRSNVTNIMDNLIAGSGLVFEEFVTDIGLCEMGRRNKDEYYQIVKNITISTDTFRSQITK</sequence>
<protein>
    <recommendedName>
        <fullName evidence="1">A-kinase anchor protein 7-like phosphoesterase domain-containing protein</fullName>
    </recommendedName>
</protein>
<proteinExistence type="predicted"/>
<reference evidence="2 3" key="1">
    <citation type="journal article" date="2013" name="Curr. Biol.">
        <title>The Genome of the Foraminiferan Reticulomyxa filosa.</title>
        <authorList>
            <person name="Glockner G."/>
            <person name="Hulsmann N."/>
            <person name="Schleicher M."/>
            <person name="Noegel A.A."/>
            <person name="Eichinger L."/>
            <person name="Gallinger C."/>
            <person name="Pawlowski J."/>
            <person name="Sierra R."/>
            <person name="Euteneuer U."/>
            <person name="Pillet L."/>
            <person name="Moustafa A."/>
            <person name="Platzer M."/>
            <person name="Groth M."/>
            <person name="Szafranski K."/>
            <person name="Schliwa M."/>
        </authorList>
    </citation>
    <scope>NUCLEOTIDE SEQUENCE [LARGE SCALE GENOMIC DNA]</scope>
</reference>
<organism evidence="2 3">
    <name type="scientific">Reticulomyxa filosa</name>
    <dbReference type="NCBI Taxonomy" id="46433"/>
    <lineage>
        <taxon>Eukaryota</taxon>
        <taxon>Sar</taxon>
        <taxon>Rhizaria</taxon>
        <taxon>Retaria</taxon>
        <taxon>Foraminifera</taxon>
        <taxon>Monothalamids</taxon>
        <taxon>Reticulomyxidae</taxon>
        <taxon>Reticulomyxa</taxon>
    </lineage>
</organism>
<dbReference type="InterPro" id="IPR009097">
    <property type="entry name" value="Cyclic_Pdiesterase"/>
</dbReference>
<dbReference type="PANTHER" id="PTHR15934">
    <property type="entry name" value="RNA 2',3'-CYCLIC PHOSPHODIESTERASE"/>
    <property type="match status" value="1"/>
</dbReference>
<evidence type="ECO:0000313" key="3">
    <source>
        <dbReference type="Proteomes" id="UP000023152"/>
    </source>
</evidence>